<evidence type="ECO:0000256" key="5">
    <source>
        <dbReference type="SAM" id="SignalP"/>
    </source>
</evidence>
<dbReference type="InterPro" id="IPR011250">
    <property type="entry name" value="OMP/PagP_B-barrel"/>
</dbReference>
<keyword evidence="2 5" id="KW-0732">Signal</keyword>
<evidence type="ECO:0000256" key="3">
    <source>
        <dbReference type="ARBA" id="ARBA00023136"/>
    </source>
</evidence>
<dbReference type="EMBL" id="JBBBDM010000002">
    <property type="protein sequence ID" value="MEI5686272.1"/>
    <property type="molecule type" value="Genomic_DNA"/>
</dbReference>
<evidence type="ECO:0000256" key="1">
    <source>
        <dbReference type="ARBA" id="ARBA00004370"/>
    </source>
</evidence>
<feature type="domain" description="Outer membrane protein beta-barrel" evidence="6">
    <location>
        <begin position="10"/>
        <end position="195"/>
    </location>
</feature>
<dbReference type="Pfam" id="PF13505">
    <property type="entry name" value="OMP_b-brl"/>
    <property type="match status" value="1"/>
</dbReference>
<evidence type="ECO:0000313" key="8">
    <source>
        <dbReference type="Proteomes" id="UP001367771"/>
    </source>
</evidence>
<keyword evidence="8" id="KW-1185">Reference proteome</keyword>
<proteinExistence type="inferred from homology"/>
<dbReference type="RefSeq" id="WP_051583456.1">
    <property type="nucleotide sequence ID" value="NZ_JBBBDM010000002.1"/>
</dbReference>
<accession>A0ABU8GZK8</accession>
<organism evidence="7 8">
    <name type="scientific">Sphingomonas kyungheensis</name>
    <dbReference type="NCBI Taxonomy" id="1069987"/>
    <lineage>
        <taxon>Bacteria</taxon>
        <taxon>Pseudomonadati</taxon>
        <taxon>Pseudomonadota</taxon>
        <taxon>Alphaproteobacteria</taxon>
        <taxon>Sphingomonadales</taxon>
        <taxon>Sphingomonadaceae</taxon>
        <taxon>Sphingomonas</taxon>
    </lineage>
</organism>
<evidence type="ECO:0000259" key="6">
    <source>
        <dbReference type="Pfam" id="PF13505"/>
    </source>
</evidence>
<protein>
    <submittedName>
        <fullName evidence="7">Outer membrane beta-barrel protein</fullName>
    </submittedName>
</protein>
<name>A0ABU8GZK8_9SPHN</name>
<evidence type="ECO:0000256" key="4">
    <source>
        <dbReference type="ARBA" id="ARBA00038306"/>
    </source>
</evidence>
<dbReference type="PANTHER" id="PTHR34001:SF3">
    <property type="entry name" value="BLL7405 PROTEIN"/>
    <property type="match status" value="1"/>
</dbReference>
<reference evidence="7 8" key="1">
    <citation type="journal article" date="2013" name="Int. J. Syst. Evol. Microbiol.">
        <title>Sphingomonas kyungheensis sp. nov., a bacterium with ginsenoside-converting activity isolated from soil of a ginseng field.</title>
        <authorList>
            <person name="Son H.M."/>
            <person name="Yang J.E."/>
            <person name="Park Y."/>
            <person name="Han C.K."/>
            <person name="Kim S.G."/>
            <person name="Kook M."/>
            <person name="Yi T.H."/>
        </authorList>
    </citation>
    <scope>NUCLEOTIDE SEQUENCE [LARGE SCALE GENOMIC DNA]</scope>
    <source>
        <strain evidence="7 8">LMG 26582</strain>
    </source>
</reference>
<dbReference type="Gene3D" id="2.40.160.20">
    <property type="match status" value="1"/>
</dbReference>
<evidence type="ECO:0000313" key="7">
    <source>
        <dbReference type="EMBL" id="MEI5686272.1"/>
    </source>
</evidence>
<comment type="subcellular location">
    <subcellularLocation>
        <location evidence="1">Membrane</location>
    </subcellularLocation>
</comment>
<dbReference type="PANTHER" id="PTHR34001">
    <property type="entry name" value="BLL7405 PROTEIN"/>
    <property type="match status" value="1"/>
</dbReference>
<feature type="signal peptide" evidence="5">
    <location>
        <begin position="1"/>
        <end position="21"/>
    </location>
</feature>
<feature type="chain" id="PRO_5045530769" evidence="5">
    <location>
        <begin position="22"/>
        <end position="216"/>
    </location>
</feature>
<comment type="similarity">
    <text evidence="4">Belongs to the Omp25/RopB family.</text>
</comment>
<comment type="caution">
    <text evidence="7">The sequence shown here is derived from an EMBL/GenBank/DDBJ whole genome shotgun (WGS) entry which is preliminary data.</text>
</comment>
<dbReference type="InterPro" id="IPR027385">
    <property type="entry name" value="Beta-barrel_OMP"/>
</dbReference>
<dbReference type="Proteomes" id="UP001367771">
    <property type="component" value="Unassembled WGS sequence"/>
</dbReference>
<sequence>MKIMLLGAVAVAASVASSASAQTVDPLFTGARIEARVGWDRPTIRAGVSDGVDSINRTAGKDGVVYGGEIGYDYALSNVLVGGYFGYEGSSAKECGELYGQDQLCLRAGRNFTAGARLGVPVSGSFALYAKGGYSNGRAKLDYRDDTLVRADVDEGRNFNGFHVGGGVEGTLSGRVYGRLEYVYTGYGEKSAVSDGLRASIEPRRHQVVYGMGIRF</sequence>
<evidence type="ECO:0000256" key="2">
    <source>
        <dbReference type="ARBA" id="ARBA00022729"/>
    </source>
</evidence>
<dbReference type="SUPFAM" id="SSF56925">
    <property type="entry name" value="OMPA-like"/>
    <property type="match status" value="1"/>
</dbReference>
<dbReference type="InterPro" id="IPR051692">
    <property type="entry name" value="OMP-like"/>
</dbReference>
<gene>
    <name evidence="7" type="ORF">V8201_04185</name>
</gene>
<keyword evidence="3" id="KW-0472">Membrane</keyword>